<evidence type="ECO:0000256" key="6">
    <source>
        <dbReference type="ARBA" id="ARBA00022801"/>
    </source>
</evidence>
<dbReference type="InterPro" id="IPR057495">
    <property type="entry name" value="AAA_lid_BCS1"/>
</dbReference>
<dbReference type="InterPro" id="IPR003593">
    <property type="entry name" value="AAA+_ATPase"/>
</dbReference>
<dbReference type="InterPro" id="IPR050747">
    <property type="entry name" value="Mitochondrial_chaperone_BCS1"/>
</dbReference>
<evidence type="ECO:0000313" key="15">
    <source>
        <dbReference type="EMBL" id="ELR25359.1"/>
    </source>
</evidence>
<keyword evidence="6" id="KW-0378">Hydrolase</keyword>
<comment type="subcellular location">
    <subcellularLocation>
        <location evidence="1">Mitochondrion inner membrane</location>
        <topology evidence="1">Single-pass membrane protein</topology>
    </subcellularLocation>
</comment>
<proteinExistence type="inferred from homology"/>
<name>L8HID9_ACACF</name>
<evidence type="ECO:0000256" key="3">
    <source>
        <dbReference type="ARBA" id="ARBA00022692"/>
    </source>
</evidence>
<dbReference type="OrthoDB" id="10251412at2759"/>
<dbReference type="EMBL" id="KB007805">
    <property type="protein sequence ID" value="ELR25359.1"/>
    <property type="molecule type" value="Genomic_DNA"/>
</dbReference>
<dbReference type="OMA" id="LFMTTNK"/>
<dbReference type="KEGG" id="acan:ACA1_291670"/>
<sequence>MAEQLAGAYLRGRIGALADNDAFSGGLMLVLVGMVAAYVSRAAQWLWDRFWREFVVSLEVRKEDEAFAWIMKWLAHQTERANGRDLSMLTTRDNRQDRWNGAEAATKPQLHFGPAPGQHFLRYRERWITVRRVVKENSGNNRLELKETIKLQTFGRDPQVLKDLAADAIAFALGDEMGKVVLFQPQLNCYPVGSWRKLMAVERRAIASVHFPEGVVEELVADVREFLAMGEWYKRRGIPHRRGYMLYGEPGCGKSSFATALAGELGLNLCVCSLASASLDDDSLQEFMRKMPKGSILLLEDIDAAFIQRTKNVDQSHSKNKVTFSGLLNALDGAVAFEGSLVLMTTNHRELLDPALTRPGRVDMAIYVGLARRDQVRRLFAYFYHPWEAQKNERDDDSEDDKKNEDDGKRRLAEVDQLARQFAKLVPEERLSMASLQGFLLRHKLDPQAAIDNVERFVEAELDRAKQAARHKNKKAADRNDGLQANKEETTKKEETKSKDSATYKEKGVEPPPKENCEDYVTTAAISAA</sequence>
<keyword evidence="5" id="KW-0999">Mitochondrion inner membrane</keyword>
<keyword evidence="16" id="KW-1185">Reference proteome</keyword>
<evidence type="ECO:0000259" key="13">
    <source>
        <dbReference type="SMART" id="SM00382"/>
    </source>
</evidence>
<dbReference type="GeneID" id="14926409"/>
<dbReference type="PANTHER" id="PTHR23070">
    <property type="entry name" value="BCS1 AAA-TYPE ATPASE"/>
    <property type="match status" value="1"/>
</dbReference>
<dbReference type="SUPFAM" id="SSF52540">
    <property type="entry name" value="P-loop containing nucleoside triphosphate hydrolases"/>
    <property type="match status" value="1"/>
</dbReference>
<feature type="compositionally biased region" description="Basic and acidic residues" evidence="12">
    <location>
        <begin position="475"/>
        <end position="517"/>
    </location>
</feature>
<dbReference type="Pfam" id="PF25426">
    <property type="entry name" value="AAA_lid_BCS1"/>
    <property type="match status" value="1"/>
</dbReference>
<keyword evidence="9" id="KW-0496">Mitochondrion</keyword>
<evidence type="ECO:0000256" key="4">
    <source>
        <dbReference type="ARBA" id="ARBA00022741"/>
    </source>
</evidence>
<evidence type="ECO:0000256" key="8">
    <source>
        <dbReference type="ARBA" id="ARBA00022989"/>
    </source>
</evidence>
<dbReference type="VEuPathDB" id="AmoebaDB:ACA1_291670"/>
<dbReference type="Pfam" id="PF00004">
    <property type="entry name" value="AAA"/>
    <property type="match status" value="1"/>
</dbReference>
<dbReference type="Pfam" id="PF08740">
    <property type="entry name" value="BCS1_N"/>
    <property type="match status" value="1"/>
</dbReference>
<dbReference type="InterPro" id="IPR027417">
    <property type="entry name" value="P-loop_NTPase"/>
</dbReference>
<evidence type="ECO:0000256" key="1">
    <source>
        <dbReference type="ARBA" id="ARBA00004434"/>
    </source>
</evidence>
<dbReference type="InterPro" id="IPR003959">
    <property type="entry name" value="ATPase_AAA_core"/>
</dbReference>
<dbReference type="GO" id="GO:0005524">
    <property type="term" value="F:ATP binding"/>
    <property type="evidence" value="ECO:0007669"/>
    <property type="project" value="UniProtKB-KW"/>
</dbReference>
<evidence type="ECO:0000256" key="10">
    <source>
        <dbReference type="ARBA" id="ARBA00023136"/>
    </source>
</evidence>
<dbReference type="CDD" id="cd19510">
    <property type="entry name" value="RecA-like_BCS1"/>
    <property type="match status" value="1"/>
</dbReference>
<keyword evidence="8" id="KW-1133">Transmembrane helix</keyword>
<comment type="catalytic activity">
    <reaction evidence="11">
        <text>ATP + H2O = ADP + phosphate + H(+)</text>
        <dbReference type="Rhea" id="RHEA:13065"/>
        <dbReference type="ChEBI" id="CHEBI:15377"/>
        <dbReference type="ChEBI" id="CHEBI:15378"/>
        <dbReference type="ChEBI" id="CHEBI:30616"/>
        <dbReference type="ChEBI" id="CHEBI:43474"/>
        <dbReference type="ChEBI" id="CHEBI:456216"/>
    </reaction>
    <physiologicalReaction direction="left-to-right" evidence="11">
        <dbReference type="Rhea" id="RHEA:13066"/>
    </physiologicalReaction>
</comment>
<dbReference type="SMART" id="SM00382">
    <property type="entry name" value="AAA"/>
    <property type="match status" value="1"/>
</dbReference>
<keyword evidence="3" id="KW-0812">Transmembrane</keyword>
<reference evidence="15 16" key="1">
    <citation type="journal article" date="2013" name="Genome Biol.">
        <title>Genome of Acanthamoeba castellanii highlights extensive lateral gene transfer and early evolution of tyrosine kinase signaling.</title>
        <authorList>
            <person name="Clarke M."/>
            <person name="Lohan A.J."/>
            <person name="Liu B."/>
            <person name="Lagkouvardos I."/>
            <person name="Roy S."/>
            <person name="Zafar N."/>
            <person name="Bertelli C."/>
            <person name="Schilde C."/>
            <person name="Kianianmomeni A."/>
            <person name="Burglin T.R."/>
            <person name="Frech C."/>
            <person name="Turcotte B."/>
            <person name="Kopec K.O."/>
            <person name="Synnott J.M."/>
            <person name="Choo C."/>
            <person name="Paponov I."/>
            <person name="Finkler A."/>
            <person name="Soon Heng Tan C."/>
            <person name="Hutchins A.P."/>
            <person name="Weinmeier T."/>
            <person name="Rattei T."/>
            <person name="Chu J.S."/>
            <person name="Gimenez G."/>
            <person name="Irimia M."/>
            <person name="Rigden D.J."/>
            <person name="Fitzpatrick D.A."/>
            <person name="Lorenzo-Morales J."/>
            <person name="Bateman A."/>
            <person name="Chiu C.H."/>
            <person name="Tang P."/>
            <person name="Hegemann P."/>
            <person name="Fromm H."/>
            <person name="Raoult D."/>
            <person name="Greub G."/>
            <person name="Miranda-Saavedra D."/>
            <person name="Chen N."/>
            <person name="Nash P."/>
            <person name="Ginger M.L."/>
            <person name="Horn M."/>
            <person name="Schaap P."/>
            <person name="Caler L."/>
            <person name="Loftus B."/>
        </authorList>
    </citation>
    <scope>NUCLEOTIDE SEQUENCE [LARGE SCALE GENOMIC DNA]</scope>
    <source>
        <strain evidence="15 16">Neff</strain>
    </source>
</reference>
<organism evidence="15 16">
    <name type="scientific">Acanthamoeba castellanii (strain ATCC 30010 / Neff)</name>
    <dbReference type="NCBI Taxonomy" id="1257118"/>
    <lineage>
        <taxon>Eukaryota</taxon>
        <taxon>Amoebozoa</taxon>
        <taxon>Discosea</taxon>
        <taxon>Longamoebia</taxon>
        <taxon>Centramoebida</taxon>
        <taxon>Acanthamoebidae</taxon>
        <taxon>Acanthamoeba</taxon>
    </lineage>
</organism>
<evidence type="ECO:0000256" key="11">
    <source>
        <dbReference type="ARBA" id="ARBA00048778"/>
    </source>
</evidence>
<accession>L8HID9</accession>
<dbReference type="InterPro" id="IPR014851">
    <property type="entry name" value="BCS1_N"/>
</dbReference>
<dbReference type="Proteomes" id="UP000011083">
    <property type="component" value="Unassembled WGS sequence"/>
</dbReference>
<evidence type="ECO:0000256" key="5">
    <source>
        <dbReference type="ARBA" id="ARBA00022792"/>
    </source>
</evidence>
<evidence type="ECO:0000256" key="2">
    <source>
        <dbReference type="ARBA" id="ARBA00007448"/>
    </source>
</evidence>
<dbReference type="RefSeq" id="XP_004368114.1">
    <property type="nucleotide sequence ID" value="XM_004368057.1"/>
</dbReference>
<protein>
    <submittedName>
        <fullName evidence="15">ATPase, AAA domain containing protein</fullName>
    </submittedName>
</protein>
<dbReference type="STRING" id="1257118.L8HID9"/>
<evidence type="ECO:0000313" key="16">
    <source>
        <dbReference type="Proteomes" id="UP000011083"/>
    </source>
</evidence>
<dbReference type="Gene3D" id="3.40.50.300">
    <property type="entry name" value="P-loop containing nucleotide triphosphate hydrolases"/>
    <property type="match status" value="1"/>
</dbReference>
<feature type="region of interest" description="Disordered" evidence="12">
    <location>
        <begin position="392"/>
        <end position="412"/>
    </location>
</feature>
<feature type="domain" description="AAA+ ATPase" evidence="13">
    <location>
        <begin position="240"/>
        <end position="372"/>
    </location>
</feature>
<keyword evidence="7" id="KW-0067">ATP-binding</keyword>
<evidence type="ECO:0000256" key="7">
    <source>
        <dbReference type="ARBA" id="ARBA00022840"/>
    </source>
</evidence>
<comment type="similarity">
    <text evidence="2">Belongs to the AAA ATPase family. BCS1 subfamily.</text>
</comment>
<dbReference type="GO" id="GO:0005743">
    <property type="term" value="C:mitochondrial inner membrane"/>
    <property type="evidence" value="ECO:0007669"/>
    <property type="project" value="UniProtKB-SubCell"/>
</dbReference>
<dbReference type="GO" id="GO:0016887">
    <property type="term" value="F:ATP hydrolysis activity"/>
    <property type="evidence" value="ECO:0007669"/>
    <property type="project" value="InterPro"/>
</dbReference>
<evidence type="ECO:0000256" key="9">
    <source>
        <dbReference type="ARBA" id="ARBA00023128"/>
    </source>
</evidence>
<evidence type="ECO:0000256" key="12">
    <source>
        <dbReference type="SAM" id="MobiDB-lite"/>
    </source>
</evidence>
<dbReference type="AlphaFoldDB" id="L8HID9"/>
<gene>
    <name evidence="15" type="ORF">ACA1_291670</name>
</gene>
<keyword evidence="10" id="KW-0472">Membrane</keyword>
<keyword evidence="4" id="KW-0547">Nucleotide-binding</keyword>
<feature type="region of interest" description="Disordered" evidence="12">
    <location>
        <begin position="468"/>
        <end position="517"/>
    </location>
</feature>
<dbReference type="SMART" id="SM01024">
    <property type="entry name" value="BCS1_N"/>
    <property type="match status" value="1"/>
</dbReference>
<feature type="domain" description="BCS1 N-terminal" evidence="14">
    <location>
        <begin position="30"/>
        <end position="209"/>
    </location>
</feature>
<evidence type="ECO:0000259" key="14">
    <source>
        <dbReference type="SMART" id="SM01024"/>
    </source>
</evidence>